<evidence type="ECO:0008006" key="5">
    <source>
        <dbReference type="Google" id="ProtNLM"/>
    </source>
</evidence>
<feature type="compositionally biased region" description="Polar residues" evidence="1">
    <location>
        <begin position="46"/>
        <end position="56"/>
    </location>
</feature>
<feature type="compositionally biased region" description="Low complexity" evidence="1">
    <location>
        <begin position="73"/>
        <end position="95"/>
    </location>
</feature>
<keyword evidence="2" id="KW-0812">Transmembrane</keyword>
<name>A0A2W2BRT3_9ACTN</name>
<dbReference type="Proteomes" id="UP000248627">
    <property type="component" value="Unassembled WGS sequence"/>
</dbReference>
<feature type="transmembrane region" description="Helical" evidence="2">
    <location>
        <begin position="17"/>
        <end position="37"/>
    </location>
</feature>
<organism evidence="3 4">
    <name type="scientific">Micromonospora endophytica</name>
    <dbReference type="NCBI Taxonomy" id="515350"/>
    <lineage>
        <taxon>Bacteria</taxon>
        <taxon>Bacillati</taxon>
        <taxon>Actinomycetota</taxon>
        <taxon>Actinomycetes</taxon>
        <taxon>Micromonosporales</taxon>
        <taxon>Micromonosporaceae</taxon>
        <taxon>Micromonospora</taxon>
    </lineage>
</organism>
<accession>A0A2W2BRT3</accession>
<gene>
    <name evidence="3" type="ORF">C1I93_23325</name>
</gene>
<keyword evidence="4" id="KW-1185">Reference proteome</keyword>
<feature type="region of interest" description="Disordered" evidence="1">
    <location>
        <begin position="46"/>
        <end position="95"/>
    </location>
</feature>
<dbReference type="AlphaFoldDB" id="A0A2W2BRT3"/>
<evidence type="ECO:0000313" key="4">
    <source>
        <dbReference type="Proteomes" id="UP000248627"/>
    </source>
</evidence>
<comment type="caution">
    <text evidence="3">The sequence shown here is derived from an EMBL/GenBank/DDBJ whole genome shotgun (WGS) entry which is preliminary data.</text>
</comment>
<keyword evidence="2" id="KW-0472">Membrane</keyword>
<proteinExistence type="predicted"/>
<dbReference type="EMBL" id="POTX01000202">
    <property type="protein sequence ID" value="PZF89955.1"/>
    <property type="molecule type" value="Genomic_DNA"/>
</dbReference>
<dbReference type="OrthoDB" id="3390980at2"/>
<feature type="compositionally biased region" description="Gly residues" evidence="1">
    <location>
        <begin position="57"/>
        <end position="72"/>
    </location>
</feature>
<keyword evidence="2" id="KW-1133">Transmembrane helix</keyword>
<evidence type="ECO:0000256" key="1">
    <source>
        <dbReference type="SAM" id="MobiDB-lite"/>
    </source>
</evidence>
<protein>
    <recommendedName>
        <fullName evidence="5">DUF5666 domain-containing protein</fullName>
    </recommendedName>
</protein>
<reference evidence="3 4" key="1">
    <citation type="submission" date="2018-01" db="EMBL/GenBank/DDBJ databases">
        <title>Draft genome sequence of Jishengella endophytica.</title>
        <authorList>
            <person name="Sahin N."/>
            <person name="Ay H."/>
            <person name="Saygin H."/>
        </authorList>
    </citation>
    <scope>NUCLEOTIDE SEQUENCE [LARGE SCALE GENOMIC DNA]</scope>
    <source>
        <strain evidence="3 4">DSM 45430</strain>
    </source>
</reference>
<evidence type="ECO:0000313" key="3">
    <source>
        <dbReference type="EMBL" id="PZF89955.1"/>
    </source>
</evidence>
<evidence type="ECO:0000256" key="2">
    <source>
        <dbReference type="SAM" id="Phobius"/>
    </source>
</evidence>
<sequence>MAAELAAQAGRRWWNTWTIYLGALVLVLGGFAGGILAERSYGTSTAGNLASGRSGQSVGGATGGRQQGGGMPSGMPSGMPDGSQRSASSTSATTGTVKLVDGTTLYVETADGTVVTIRTTDDTAVRIGKEAALKDLKAGDPVTVQGSDSAGAVTASTITSNPR</sequence>